<evidence type="ECO:0000256" key="1">
    <source>
        <dbReference type="SAM" id="Phobius"/>
    </source>
</evidence>
<keyword evidence="1" id="KW-1133">Transmembrane helix</keyword>
<sequence length="738" mass="82968">MHNVPIGFPHFISRMFCQCKLAKEPGCSSFCRSSVWGCLPNTDEIYCTWLHVGKCLGIMILVACALPLPFIIRLGLYFLYEQDEVLLRKAALHSLHLHENYEENLLQYLTPFHPALVCAYLFYFLCCTVYCLAYNNVRGTGMVRRIVKTSFEDLMGIKYGQVLQRLVAVVLLPLERFGVCGFLFGLLYWPVVVPVCLIMVPFYCLPTLYLSIRMLFNSQMSLQRFRSKPDQDKGQRFERPSGSQLKRNLVHGMKRVHNLLGNMNITHNDSEHHHKYRPHVRDMSCYGRTRKIVLHLAAAFVCICFLYSVLIMLAESAYLGTEVFALTLMGAIINAGTTLKFLSLVALIVLYAYDALNDVYKTYLELNQSIVTTVYNLANEVAYGGIEQGSWETNKPRTAFQLNLAEHKVGKRESYQPDGLSTKGSRRNHYHVNNLCLLMDSNDTARIPIDLFYRMCEIDISHSPGPIERRVWGALGYLFLITLFIGFVFIVVGTFGNLYNISTTNQTLASLAGGALPFFLRSFCKPPKLDGSYKTAISFRRRFDETIATYSQSWPIADLDVTEVKEPEDGSCSEWAPICYVDSAVAVQETGAPVPMKELVVEQKPSNLFDRLTDAIRSGLGSRGSLDSISSSDDDGKSNSLLAFSGVSSVADITSGENGVIFDFADGSVTMVDSRPDILIKIDKRTLAKLNGNHPDVKRKLRHHYDEIDLGNSDDVRTFNKISDNNDCVSNESEGTDL</sequence>
<keyword evidence="1" id="KW-0472">Membrane</keyword>
<feature type="transmembrane region" description="Helical" evidence="1">
    <location>
        <begin position="112"/>
        <end position="135"/>
    </location>
</feature>
<proteinExistence type="predicted"/>
<keyword evidence="1" id="KW-0812">Transmembrane</keyword>
<protein>
    <submittedName>
        <fullName evidence="3">Uncharacterized protein LOC106157206</fullName>
    </submittedName>
</protein>
<name>A0A1S3HQA5_LINAN</name>
<dbReference type="KEGG" id="lak:106157206"/>
<feature type="transmembrane region" description="Helical" evidence="1">
    <location>
        <begin position="471"/>
        <end position="495"/>
    </location>
</feature>
<reference evidence="3" key="1">
    <citation type="submission" date="2025-08" db="UniProtKB">
        <authorList>
            <consortium name="RefSeq"/>
        </authorList>
    </citation>
    <scope>IDENTIFICATION</scope>
    <source>
        <tissue evidence="3">Gonads</tissue>
    </source>
</reference>
<evidence type="ECO:0000313" key="3">
    <source>
        <dbReference type="RefSeq" id="XP_013388238.1"/>
    </source>
</evidence>
<feature type="transmembrane region" description="Helical" evidence="1">
    <location>
        <begin position="326"/>
        <end position="353"/>
    </location>
</feature>
<dbReference type="RefSeq" id="XP_013388238.1">
    <property type="nucleotide sequence ID" value="XM_013532784.1"/>
</dbReference>
<gene>
    <name evidence="3" type="primary">LOC106157206</name>
</gene>
<evidence type="ECO:0000313" key="2">
    <source>
        <dbReference type="Proteomes" id="UP000085678"/>
    </source>
</evidence>
<keyword evidence="2" id="KW-1185">Reference proteome</keyword>
<dbReference type="Proteomes" id="UP000085678">
    <property type="component" value="Unplaced"/>
</dbReference>
<organism evidence="2 3">
    <name type="scientific">Lingula anatina</name>
    <name type="common">Brachiopod</name>
    <name type="synonym">Lingula unguis</name>
    <dbReference type="NCBI Taxonomy" id="7574"/>
    <lineage>
        <taxon>Eukaryota</taxon>
        <taxon>Metazoa</taxon>
        <taxon>Spiralia</taxon>
        <taxon>Lophotrochozoa</taxon>
        <taxon>Brachiopoda</taxon>
        <taxon>Linguliformea</taxon>
        <taxon>Lingulata</taxon>
        <taxon>Lingulida</taxon>
        <taxon>Linguloidea</taxon>
        <taxon>Lingulidae</taxon>
        <taxon>Lingula</taxon>
    </lineage>
</organism>
<dbReference type="AlphaFoldDB" id="A0A1S3HQA5"/>
<dbReference type="GeneID" id="106157206"/>
<feature type="transmembrane region" description="Helical" evidence="1">
    <location>
        <begin position="58"/>
        <end position="80"/>
    </location>
</feature>
<accession>A0A1S3HQA5</accession>
<feature type="transmembrane region" description="Helical" evidence="1">
    <location>
        <begin position="192"/>
        <end position="216"/>
    </location>
</feature>
<dbReference type="InParanoid" id="A0A1S3HQA5"/>
<feature type="transmembrane region" description="Helical" evidence="1">
    <location>
        <begin position="166"/>
        <end position="186"/>
    </location>
</feature>
<feature type="transmembrane region" description="Helical" evidence="1">
    <location>
        <begin position="292"/>
        <end position="314"/>
    </location>
</feature>